<dbReference type="AlphaFoldDB" id="A0A9X0U463"/>
<evidence type="ECO:0000256" key="1">
    <source>
        <dbReference type="SAM" id="SignalP"/>
    </source>
</evidence>
<feature type="chain" id="PRO_5040937627" description="PEP-CTERM sorting domain-containing protein" evidence="1">
    <location>
        <begin position="24"/>
        <end position="180"/>
    </location>
</feature>
<sequence length="180" mass="18891">MRKALFALPLLASALILPRTARADTTDLFTLTGDSNIYTFTLPQEFTFPVENHLVTVAAPRTTGTINGVGGQTFDVDFYTGIGGTGESLKFGTVGNLAGPTLISFVSSTGAYDTAAIDTGSYRLIDFANSIKGPDYYYLTITPETTPPTPPAVPEPPTVLLLSTGALALLLASRVTPPTS</sequence>
<organism evidence="2 3">
    <name type="scientific">Tunturiibacter gelidiferens</name>
    <dbReference type="NCBI Taxonomy" id="3069689"/>
    <lineage>
        <taxon>Bacteria</taxon>
        <taxon>Pseudomonadati</taxon>
        <taxon>Acidobacteriota</taxon>
        <taxon>Terriglobia</taxon>
        <taxon>Terriglobales</taxon>
        <taxon>Acidobacteriaceae</taxon>
        <taxon>Tunturiibacter</taxon>
    </lineage>
</organism>
<dbReference type="NCBIfam" id="TIGR02595">
    <property type="entry name" value="PEP_CTERM"/>
    <property type="match status" value="1"/>
</dbReference>
<dbReference type="RefSeq" id="WP_183977350.1">
    <property type="nucleotide sequence ID" value="NZ_JACHEB010000005.1"/>
</dbReference>
<dbReference type="InterPro" id="IPR013424">
    <property type="entry name" value="Ice-binding_C"/>
</dbReference>
<protein>
    <recommendedName>
        <fullName evidence="4">PEP-CTERM sorting domain-containing protein</fullName>
    </recommendedName>
</protein>
<evidence type="ECO:0000313" key="3">
    <source>
        <dbReference type="Proteomes" id="UP000535182"/>
    </source>
</evidence>
<gene>
    <name evidence="2" type="ORF">HDF14_002767</name>
</gene>
<dbReference type="Proteomes" id="UP000535182">
    <property type="component" value="Unassembled WGS sequence"/>
</dbReference>
<evidence type="ECO:0000313" key="2">
    <source>
        <dbReference type="EMBL" id="MBB5329151.1"/>
    </source>
</evidence>
<accession>A0A9X0U463</accession>
<dbReference type="EMBL" id="JACHEB010000005">
    <property type="protein sequence ID" value="MBB5329151.1"/>
    <property type="molecule type" value="Genomic_DNA"/>
</dbReference>
<keyword evidence="1" id="KW-0732">Signal</keyword>
<keyword evidence="3" id="KW-1185">Reference proteome</keyword>
<reference evidence="2 3" key="1">
    <citation type="submission" date="2020-08" db="EMBL/GenBank/DDBJ databases">
        <title>Genomic Encyclopedia of Type Strains, Phase IV (KMG-V): Genome sequencing to study the core and pangenomes of soil and plant-associated prokaryotes.</title>
        <authorList>
            <person name="Whitman W."/>
        </authorList>
    </citation>
    <scope>NUCLEOTIDE SEQUENCE [LARGE SCALE GENOMIC DNA]</scope>
    <source>
        <strain evidence="2 3">X5P2</strain>
    </source>
</reference>
<evidence type="ECO:0008006" key="4">
    <source>
        <dbReference type="Google" id="ProtNLM"/>
    </source>
</evidence>
<name>A0A9X0U463_9BACT</name>
<comment type="caution">
    <text evidence="2">The sequence shown here is derived from an EMBL/GenBank/DDBJ whole genome shotgun (WGS) entry which is preliminary data.</text>
</comment>
<proteinExistence type="predicted"/>
<feature type="signal peptide" evidence="1">
    <location>
        <begin position="1"/>
        <end position="23"/>
    </location>
</feature>